<dbReference type="Pfam" id="PF00583">
    <property type="entry name" value="Acetyltransf_1"/>
    <property type="match status" value="1"/>
</dbReference>
<dbReference type="SUPFAM" id="SSF55729">
    <property type="entry name" value="Acyl-CoA N-acyltransferases (Nat)"/>
    <property type="match status" value="1"/>
</dbReference>
<evidence type="ECO:0000313" key="2">
    <source>
        <dbReference type="EMBL" id="GIG04819.1"/>
    </source>
</evidence>
<comment type="caution">
    <text evidence="2">The sequence shown here is derived from an EMBL/GenBank/DDBJ whole genome shotgun (WGS) entry which is preliminary data.</text>
</comment>
<protein>
    <recommendedName>
        <fullName evidence="1">N-acetyltransferase domain-containing protein</fullName>
    </recommendedName>
</protein>
<dbReference type="EMBL" id="BONI01000009">
    <property type="protein sequence ID" value="GIG04819.1"/>
    <property type="molecule type" value="Genomic_DNA"/>
</dbReference>
<reference evidence="2 3" key="1">
    <citation type="submission" date="2021-01" db="EMBL/GenBank/DDBJ databases">
        <title>Whole genome shotgun sequence of Catellatospora coxensis NBRC 107359.</title>
        <authorList>
            <person name="Komaki H."/>
            <person name="Tamura T."/>
        </authorList>
    </citation>
    <scope>NUCLEOTIDE SEQUENCE [LARGE SCALE GENOMIC DNA]</scope>
    <source>
        <strain evidence="2 3">NBRC 107359</strain>
    </source>
</reference>
<dbReference type="AlphaFoldDB" id="A0A8J3P5U4"/>
<name>A0A8J3P5U4_9ACTN</name>
<keyword evidence="3" id="KW-1185">Reference proteome</keyword>
<gene>
    <name evidence="2" type="ORF">Cco03nite_15190</name>
</gene>
<proteinExistence type="predicted"/>
<accession>A0A8J3P5U4</accession>
<dbReference type="RefSeq" id="WP_239167191.1">
    <property type="nucleotide sequence ID" value="NZ_BAAALC010000002.1"/>
</dbReference>
<evidence type="ECO:0000259" key="1">
    <source>
        <dbReference type="PROSITE" id="PS51186"/>
    </source>
</evidence>
<feature type="domain" description="N-acetyltransferase" evidence="1">
    <location>
        <begin position="5"/>
        <end position="181"/>
    </location>
</feature>
<sequence length="184" mass="20530">MSHHPDLRITTHDAAGLAAHMDDVLATFAEVYAHEVATDPFFSLARYGERLNAYASRAGFSLVMGYLGNELVGYALGFRLPAGSGWWSGLQDHVDPEMLNEDGTRTVAICEIMVREQFRRRGYARRLHDAFLHDRTESRATLLVDPTNTPAKAAYLSWGWQRLGGVRPFADSPTYDGMLLTLGR</sequence>
<evidence type="ECO:0000313" key="3">
    <source>
        <dbReference type="Proteomes" id="UP000630887"/>
    </source>
</evidence>
<dbReference type="InterPro" id="IPR016181">
    <property type="entry name" value="Acyl_CoA_acyltransferase"/>
</dbReference>
<organism evidence="2 3">
    <name type="scientific">Catellatospora coxensis</name>
    <dbReference type="NCBI Taxonomy" id="310354"/>
    <lineage>
        <taxon>Bacteria</taxon>
        <taxon>Bacillati</taxon>
        <taxon>Actinomycetota</taxon>
        <taxon>Actinomycetes</taxon>
        <taxon>Micromonosporales</taxon>
        <taxon>Micromonosporaceae</taxon>
        <taxon>Catellatospora</taxon>
    </lineage>
</organism>
<dbReference type="GO" id="GO:0016747">
    <property type="term" value="F:acyltransferase activity, transferring groups other than amino-acyl groups"/>
    <property type="evidence" value="ECO:0007669"/>
    <property type="project" value="InterPro"/>
</dbReference>
<dbReference type="Gene3D" id="3.40.630.30">
    <property type="match status" value="1"/>
</dbReference>
<dbReference type="InterPro" id="IPR000182">
    <property type="entry name" value="GNAT_dom"/>
</dbReference>
<dbReference type="Proteomes" id="UP000630887">
    <property type="component" value="Unassembled WGS sequence"/>
</dbReference>
<dbReference type="PROSITE" id="PS51186">
    <property type="entry name" value="GNAT"/>
    <property type="match status" value="1"/>
</dbReference>